<keyword evidence="2" id="KW-1185">Reference proteome</keyword>
<organism evidence="1 2">
    <name type="scientific">Rubritalea halochordaticola</name>
    <dbReference type="NCBI Taxonomy" id="714537"/>
    <lineage>
        <taxon>Bacteria</taxon>
        <taxon>Pseudomonadati</taxon>
        <taxon>Verrucomicrobiota</taxon>
        <taxon>Verrucomicrobiia</taxon>
        <taxon>Verrucomicrobiales</taxon>
        <taxon>Rubritaleaceae</taxon>
        <taxon>Rubritalea</taxon>
    </lineage>
</organism>
<dbReference type="Proteomes" id="UP001424741">
    <property type="component" value="Unassembled WGS sequence"/>
</dbReference>
<evidence type="ECO:0000313" key="2">
    <source>
        <dbReference type="Proteomes" id="UP001424741"/>
    </source>
</evidence>
<reference evidence="1 2" key="1">
    <citation type="submission" date="2024-02" db="EMBL/GenBank/DDBJ databases">
        <title>Rubritalea halochordaticola NBRC 107102.</title>
        <authorList>
            <person name="Ichikawa N."/>
            <person name="Katano-Makiyama Y."/>
            <person name="Hidaka K."/>
        </authorList>
    </citation>
    <scope>NUCLEOTIDE SEQUENCE [LARGE SCALE GENOMIC DNA]</scope>
    <source>
        <strain evidence="1 2">NBRC 107102</strain>
    </source>
</reference>
<protein>
    <recommendedName>
        <fullName evidence="3">TFIIB-type domain-containing protein</fullName>
    </recommendedName>
</protein>
<comment type="caution">
    <text evidence="1">The sequence shown here is derived from an EMBL/GenBank/DDBJ whole genome shotgun (WGS) entry which is preliminary data.</text>
</comment>
<dbReference type="SUPFAM" id="SSF57783">
    <property type="entry name" value="Zinc beta-ribbon"/>
    <property type="match status" value="1"/>
</dbReference>
<name>A0ABP9V066_9BACT</name>
<gene>
    <name evidence="1" type="ORF">Rhal01_02228</name>
</gene>
<proteinExistence type="predicted"/>
<evidence type="ECO:0000313" key="1">
    <source>
        <dbReference type="EMBL" id="GAA5496047.1"/>
    </source>
</evidence>
<sequence>MDITHSINCPDCDGKIFLELNSLLTGGQFTCNKCGLAISLSGESNEVMSNAVSEFKTALKKKEELSQS</sequence>
<accession>A0ABP9V066</accession>
<evidence type="ECO:0008006" key="3">
    <source>
        <dbReference type="Google" id="ProtNLM"/>
    </source>
</evidence>
<dbReference type="EMBL" id="BAABRL010000006">
    <property type="protein sequence ID" value="GAA5496047.1"/>
    <property type="molecule type" value="Genomic_DNA"/>
</dbReference>